<reference evidence="4 5" key="1">
    <citation type="submission" date="2012-06" db="EMBL/GenBank/DDBJ databases">
        <title>The complete chromosome of genome of Turneriella parva DSM 21527.</title>
        <authorList>
            <consortium name="US DOE Joint Genome Institute (JGI-PGF)"/>
            <person name="Lucas S."/>
            <person name="Han J."/>
            <person name="Lapidus A."/>
            <person name="Bruce D."/>
            <person name="Goodwin L."/>
            <person name="Pitluck S."/>
            <person name="Peters L."/>
            <person name="Kyrpides N."/>
            <person name="Mavromatis K."/>
            <person name="Ivanova N."/>
            <person name="Mikhailova N."/>
            <person name="Chertkov O."/>
            <person name="Detter J.C."/>
            <person name="Tapia R."/>
            <person name="Han C."/>
            <person name="Land M."/>
            <person name="Hauser L."/>
            <person name="Markowitz V."/>
            <person name="Cheng J.-F."/>
            <person name="Hugenholtz P."/>
            <person name="Woyke T."/>
            <person name="Wu D."/>
            <person name="Gronow S."/>
            <person name="Wellnitz S."/>
            <person name="Brambilla E."/>
            <person name="Klenk H.-P."/>
            <person name="Eisen J.A."/>
        </authorList>
    </citation>
    <scope>NUCLEOTIDE SEQUENCE [LARGE SCALE GENOMIC DNA]</scope>
    <source>
        <strain evidence="5">ATCC BAA-1111 / DSM 21527 / NCTC 11395 / H</strain>
    </source>
</reference>
<dbReference type="EMBL" id="CP002959">
    <property type="protein sequence ID" value="AFM10806.1"/>
    <property type="molecule type" value="Genomic_DNA"/>
</dbReference>
<dbReference type="HOGENOM" id="CLU_040681_3_2_12"/>
<feature type="domain" description="CBS" evidence="3">
    <location>
        <begin position="10"/>
        <end position="67"/>
    </location>
</feature>
<evidence type="ECO:0000256" key="2">
    <source>
        <dbReference type="PROSITE-ProRule" id="PRU00703"/>
    </source>
</evidence>
<organism evidence="4 5">
    <name type="scientific">Turneriella parva (strain ATCC BAA-1111 / DSM 21527 / NCTC 11395 / H)</name>
    <name type="common">Leptospira parva</name>
    <dbReference type="NCBI Taxonomy" id="869212"/>
    <lineage>
        <taxon>Bacteria</taxon>
        <taxon>Pseudomonadati</taxon>
        <taxon>Spirochaetota</taxon>
        <taxon>Spirochaetia</taxon>
        <taxon>Leptospirales</taxon>
        <taxon>Leptospiraceae</taxon>
        <taxon>Turneriella</taxon>
    </lineage>
</organism>
<gene>
    <name evidence="4" type="ordered locus">Turpa_0144</name>
</gene>
<sequence length="143" mass="15913">MRVLDIINAKSEPKPQVKQSDSVLAAVRHMLSIKETGLLILTPAGDVVGIITQKDVLRLIAERYTQLEKVEVWEVMSKNLTTVPSETPLDQALGLMTENHIHHLPVVRDGKTVGLISLDDIISARLKRTESEAQLLKDFIAQQ</sequence>
<keyword evidence="1 2" id="KW-0129">CBS domain</keyword>
<evidence type="ECO:0000313" key="4">
    <source>
        <dbReference type="EMBL" id="AFM10806.1"/>
    </source>
</evidence>
<accession>I4B0J9</accession>
<dbReference type="OrthoDB" id="9805698at2"/>
<evidence type="ECO:0000259" key="3">
    <source>
        <dbReference type="PROSITE" id="PS51371"/>
    </source>
</evidence>
<dbReference type="PROSITE" id="PS51371">
    <property type="entry name" value="CBS"/>
    <property type="match status" value="2"/>
</dbReference>
<dbReference type="Gene3D" id="3.10.580.10">
    <property type="entry name" value="CBS-domain"/>
    <property type="match status" value="1"/>
</dbReference>
<proteinExistence type="predicted"/>
<dbReference type="STRING" id="869212.Turpa_0144"/>
<dbReference type="SMART" id="SM00116">
    <property type="entry name" value="CBS"/>
    <property type="match status" value="2"/>
</dbReference>
<evidence type="ECO:0000313" key="5">
    <source>
        <dbReference type="Proteomes" id="UP000006048"/>
    </source>
</evidence>
<dbReference type="PANTHER" id="PTHR43080:SF2">
    <property type="entry name" value="CBS DOMAIN-CONTAINING PROTEIN"/>
    <property type="match status" value="1"/>
</dbReference>
<evidence type="ECO:0000256" key="1">
    <source>
        <dbReference type="ARBA" id="ARBA00023122"/>
    </source>
</evidence>
<protein>
    <submittedName>
        <fullName evidence="4">Signal transduction protein with CBS domains</fullName>
    </submittedName>
</protein>
<dbReference type="RefSeq" id="WP_014801327.1">
    <property type="nucleotide sequence ID" value="NC_018020.1"/>
</dbReference>
<dbReference type="SUPFAM" id="SSF54631">
    <property type="entry name" value="CBS-domain pair"/>
    <property type="match status" value="1"/>
</dbReference>
<keyword evidence="5" id="KW-1185">Reference proteome</keyword>
<dbReference type="Pfam" id="PF00571">
    <property type="entry name" value="CBS"/>
    <property type="match status" value="2"/>
</dbReference>
<dbReference type="InterPro" id="IPR051257">
    <property type="entry name" value="Diverse_CBS-Domain"/>
</dbReference>
<dbReference type="Proteomes" id="UP000006048">
    <property type="component" value="Chromosome"/>
</dbReference>
<name>I4B0J9_TURPD</name>
<feature type="domain" description="CBS" evidence="3">
    <location>
        <begin position="76"/>
        <end position="131"/>
    </location>
</feature>
<dbReference type="KEGG" id="tpx:Turpa_0144"/>
<dbReference type="InterPro" id="IPR000644">
    <property type="entry name" value="CBS_dom"/>
</dbReference>
<dbReference type="AlphaFoldDB" id="I4B0J9"/>
<dbReference type="InterPro" id="IPR046342">
    <property type="entry name" value="CBS_dom_sf"/>
</dbReference>
<dbReference type="PANTHER" id="PTHR43080">
    <property type="entry name" value="CBS DOMAIN-CONTAINING PROTEIN CBSX3, MITOCHONDRIAL"/>
    <property type="match status" value="1"/>
</dbReference>